<dbReference type="EMBL" id="JBEPMJ010000013">
    <property type="protein sequence ID" value="MET3750662.1"/>
    <property type="molecule type" value="Genomic_DNA"/>
</dbReference>
<keyword evidence="3" id="KW-1185">Reference proteome</keyword>
<name>A0ABV2M5A9_9FIRM</name>
<organism evidence="2 3">
    <name type="scientific">Blautia caecimuris</name>
    <dbReference type="NCBI Taxonomy" id="1796615"/>
    <lineage>
        <taxon>Bacteria</taxon>
        <taxon>Bacillati</taxon>
        <taxon>Bacillota</taxon>
        <taxon>Clostridia</taxon>
        <taxon>Lachnospirales</taxon>
        <taxon>Lachnospiraceae</taxon>
        <taxon>Blautia</taxon>
    </lineage>
</organism>
<feature type="chain" id="PRO_5046750171" evidence="1">
    <location>
        <begin position="21"/>
        <end position="213"/>
    </location>
</feature>
<reference evidence="2 3" key="1">
    <citation type="submission" date="2024-06" db="EMBL/GenBank/DDBJ databases">
        <title>Genomic Encyclopedia of Type Strains, Phase IV (KMG-IV): sequencing the most valuable type-strain genomes for metagenomic binning, comparative biology and taxonomic classification.</title>
        <authorList>
            <person name="Goeker M."/>
        </authorList>
    </citation>
    <scope>NUCLEOTIDE SEQUENCE [LARGE SCALE GENOMIC DNA]</scope>
    <source>
        <strain evidence="2 3">DSM 29492</strain>
    </source>
</reference>
<evidence type="ECO:0000256" key="1">
    <source>
        <dbReference type="SAM" id="SignalP"/>
    </source>
</evidence>
<keyword evidence="2" id="KW-0449">Lipoprotein</keyword>
<dbReference type="InterPro" id="IPR014582">
    <property type="entry name" value="UCP033535_lipo"/>
</dbReference>
<evidence type="ECO:0000313" key="3">
    <source>
        <dbReference type="Proteomes" id="UP001549106"/>
    </source>
</evidence>
<gene>
    <name evidence="2" type="ORF">ABID24_001915</name>
</gene>
<proteinExistence type="predicted"/>
<dbReference type="Pfam" id="PF10054">
    <property type="entry name" value="DUF2291"/>
    <property type="match status" value="1"/>
</dbReference>
<keyword evidence="1" id="KW-0732">Signal</keyword>
<accession>A0ABV2M5A9</accession>
<feature type="signal peptide" evidence="1">
    <location>
        <begin position="1"/>
        <end position="20"/>
    </location>
</feature>
<dbReference type="Proteomes" id="UP001549106">
    <property type="component" value="Unassembled WGS sequence"/>
</dbReference>
<protein>
    <submittedName>
        <fullName evidence="2">Lipoprotein</fullName>
    </submittedName>
</protein>
<dbReference type="SUPFAM" id="SSF141318">
    <property type="entry name" value="TM0957-like"/>
    <property type="match status" value="1"/>
</dbReference>
<dbReference type="Gene3D" id="2.40.50.420">
    <property type="entry name" value="Envelope glycoprotein gp160, DUF2291, alpha/beta domain"/>
    <property type="match status" value="1"/>
</dbReference>
<dbReference type="InterPro" id="IPR036215">
    <property type="entry name" value="TM0957-like_sf"/>
</dbReference>
<evidence type="ECO:0000313" key="2">
    <source>
        <dbReference type="EMBL" id="MET3750662.1"/>
    </source>
</evidence>
<sequence>MRKRMLAAGLVAVMMTTCMTGCVKVVKIGQEAELTGEQEFNAVDNVAAIWESEALPELQEKAVELSEFLTEANGDLKSLVDKYGKYSMGTSGEINYVVKGTGTVEEVNQEKKAGYMTVKLDGYDGPEEISIQIGSVYKGSSVRDSLDVIKFGDYTNQQDWAAVSQSINEMIDEEIVKKADPASLKGKTISFTGCFTANDNTKVLITPIELEAK</sequence>
<dbReference type="Gene3D" id="1.10.10.1260">
    <property type="entry name" value="Envelope glycoprotein gp160, DUF2291, helical domain"/>
    <property type="match status" value="1"/>
</dbReference>
<dbReference type="RefSeq" id="WP_022068704.1">
    <property type="nucleotide sequence ID" value="NZ_BAABXN010000001.1"/>
</dbReference>
<comment type="caution">
    <text evidence="2">The sequence shown here is derived from an EMBL/GenBank/DDBJ whole genome shotgun (WGS) entry which is preliminary data.</text>
</comment>
<dbReference type="PIRSF" id="PIRSF033535">
    <property type="entry name" value="UCP033535_plp"/>
    <property type="match status" value="1"/>
</dbReference>